<feature type="region of interest" description="Disordered" evidence="1">
    <location>
        <begin position="161"/>
        <end position="230"/>
    </location>
</feature>
<dbReference type="InterPro" id="IPR049304">
    <property type="entry name" value="Gly_rich_dom"/>
</dbReference>
<organism evidence="3 4">
    <name type="scientific">Natronoflexus pectinivorans</name>
    <dbReference type="NCBI Taxonomy" id="682526"/>
    <lineage>
        <taxon>Bacteria</taxon>
        <taxon>Pseudomonadati</taxon>
        <taxon>Bacteroidota</taxon>
        <taxon>Bacteroidia</taxon>
        <taxon>Marinilabiliales</taxon>
        <taxon>Marinilabiliaceae</taxon>
        <taxon>Natronoflexus</taxon>
    </lineage>
</organism>
<dbReference type="EMBL" id="SLWK01000008">
    <property type="protein sequence ID" value="TCO07432.1"/>
    <property type="molecule type" value="Genomic_DNA"/>
</dbReference>
<dbReference type="OrthoDB" id="1109367at2"/>
<dbReference type="InterPro" id="IPR013783">
    <property type="entry name" value="Ig-like_fold"/>
</dbReference>
<protein>
    <recommendedName>
        <fullName evidence="2">Glycine-rich domain-containing protein</fullName>
    </recommendedName>
</protein>
<sequence length="3575" mass="379012">MNKFYHSSITIGQMYRIFVSKTAGFVVTLLFLFGFGAVVTAQEQVVEEFTTSGTWTVPPGVTEITVEAWGAGGGGGNRTSNGFAGGGGGGAYARSTVIVTPNTSFDIEIGQGGTSGVNGGSSIFGAEIVLAAGGRSGSNNNQNGALGGSIEESLGEYRYRGGNGATGGQTGGWLSRDFSGPGGGGAGSIGNGYDATGQSGGSGQNDYGGQGGNSVVDRSNGNSGSNYGGGGSGASYRGGWGQPDSRFGGSGAPGLIRISYVPAYQAEFISMDIGDEVWEAGETRTVSVTVRNSGQAVWTDSDPDINIGIKWNADSDYLVRTDAGNLAPGETRTYELTVTAPMALGTDNLTFDVVNEGACWFGNNNGVCGPGNTVFVSQDITIAPVVNRYYSYQSGNWNEANTWTQDPSGTLSVNPGVPGEYDYVTILNGRDVYIPNNNRTVFSLEIQNGGTLDLRSSTGHNFGDVGGEGTLRLQTNNFPTGDFSLFTSAGGGTVEYYNPAGDFTLQRLEYNNLTFNFANTARTVTLAGDLTVNGNLNIPRGRFQIGNNNAARTVQIYGNVLVDNNGRIQLGTGNANHRFVVNGDFSNYGIVRFTNQNNPNYTGTPNDGRADVVFNNPMADQNLYLAGQSDFYRIEIEKGVDQTFVLNIDATASGNFRLFGRNDIVPGTNAPNIFNPHALGLQAGTVRLGQNIVIPSLATGTTYTVDEDAMLWLDGAHVTFGAGNTGDGTTLLLYGALKVTGNSVLNDNSKQGIVSRATASIIIEGGEVSTECVRTSYQEGVHRGAFNMSGGELTIRAVDLPNLGGMNVYPAMTLPYPDNTVNISGGVINILSPNTIAGGSGTNFSLLIGANPDNVSITGGEINLTVPNNRNAFVLSTAPLWDLNIISASNNNSAQPRAYANNATIPGIAVQPLVVKNNLTLVNRGVLTSGNANADVIVGGNFVINNNTIYTPGTNTTIFNGNGPQAFTNNGTLTNGFNNLELAGKSDLTLNGAATLAIRGSLTLGSETTLRDNGRTVTVAGNISNSGTHFRPVSGAGRIELTGNAAQVLSGDGNGVFNNLSVNKNGGSVTMNATMGVNGDLRLVSNHRFNIGDNLLKLGTDANIYSAATGTAQAFNNNKMIVTGGLMSNGGVQKQFSNTDAFLFPFGFVNSGTFYYMPATIRFSSAPTQWGTVTSRPVNGRHHLAQGTNNALTAYWKTNSSGFEGIPANSVVHTYSYNNAFVQGNEDNYIPAVYNYGTAWRTINDVNLVNQATNVITFNAESNANGDYTAGLPAAFADIPVLYSRASGNWNQNNTWSTTGHDGDAASVQPTANTIVVIGEGHTVTMTANNASAGALFISDGATLDLVRTTGHNFAALPEETVTGSGTLRIARSYFPRGDFGEFLGANGGTVEYYVSGGNAYTIPVSSDVTGIPLTNYRNLIINASGANIILPNTDFTVYENLEIKGANQTRTNQTNARTYTVNGNLVIEAGTLVYRNDRATGIIVYGDLNIHSGASFTVRNNGTVVTNTLEIYGSLINNGTFNMVNGTRNTVTYFRGEQNASIEGSGATFNFHSLFVDKGSDATPVLTLESNITTAVSNPFLTLLNGTFRVDREGLVVTVTDGTTNFSIPSTAALSVNAGTVRVAYGNNNANLLLAGRLEVLGGLMEIGQSTQNQNNSIEYAAAGRPEVYVSGGTLYVNGQIRRPATTTSGSLNYIQTGGEVIVAGRNRMASRGLLEIANSGSLFNTSGGTLTLMRPSAAATTFGDLYLRPEAHDVKGGLIQLGATGNAAGYSFAVQSSAPLWNMTVGANTGQTASLAVLPLTIKNELTIAGNSVFMANGLDVEFAGHLVNHNISSSRGLNEGGFRPGSNTQITRFNGTDNQLIQGIGTNVTNFANLEVRSTNLSLASNSAIYVNNNLSLFSGEFNDGGNIVAVSRNVHNVANHVSGSLSGGISFEGAQAQTISGNNAVFGNVLMNNNNGVNVVNNIRINGLLTFTAGSLYINDYLLTFGESASIGGTPDNRRMVMLNGVLSDQGVRKLFAAVASSEFLFPIGVHGKYTPAAYTLLANNAPGAITIRTVNEKHAAVNDPDANELAYYWSVRAEGFGGLSVSHRYHYNQDDVRADESQYVGGRYDYENYTWYNLGDVVDASANTIAFTGDYITGEYTAGYSPNFVTKPILYSRQSGNWNDVNTWSETPGGTASGLTPDGNPVIISSGHVVTLDADNAYSYSVEIDGTLDAGTTLYHNLGHIFGDGTLALNSTSEGIFVLPGGRFDDFFENSSTTIEFKGDNTANLPLKPGNVYKPYQNVVLSGSGVKNISAEDMKINGNLTIRNGAVLNNSNHNRTIYVGGDWINENTSEGGFIAGRGTVVFDGNRTQSFNVRVNENFYNLTKNTTGILDLMESSDGASLVVSNRLNLTRGVIHSYDNNVVHITNTASNAVSGGNSNSYVDGPLTKRILSGHSFTFHVGNDGRHGLMAVMNTQGGASPADWTVRYINSNPLPRDEENLNTPITSVSNNEHWVVTRPTGASANVQLRWDDISYPGVTSDASLRNRLRVVQYNNAEAKWSERGQTVSASGKTVSTTNRVSTNDYIFTLGLSGVTATITDFTSVEICNNGEVASIPVALTGVAPWTLTYRVNGSGTHNFTQTGITSSNYMIQLTGDDLAGAGNYSVSLVSVSDQSAAGIANAGSVDLTVQETFVPVISGAAMVGQNETRSYSTPQNGTNTYVWSWVGAAAGSIESPNAASTNVNFGSSNGTYQLQVTETTDGSGCQVSTLFEIQVTNIPVPDIDPKEPNICQGATVTYTTAAISGNQYRWTVEGGTIQTSNATTWRNVASGGNSITVLWDTPGNGSVSVEERIGTTSVQGETSFDLVISPAVNARDISVTDTEVCDGGGTYVRVESSELNVSYRLRNLANGAYMGPSEGGIGGDLLLPTGNLYNDQSYNLVVVAFNLACELEIPVPSISVSAPLVVSLASDAVDNQFCVGTEVIFTANASFDHYAFYIDDFEMQSGSNNVFATNELSNGSQVYVSVLNGVGCPGVSPVISMTTSNADGVWTGVTNSDWNNPANWCNGIVPVTNDLLVSSKSVHPMILHSETEIGNIRIEPSANVILSPGSSTTINGNLTIDEPGGLILENQTGSGGMSSLITHGSITGETNVKLTIPKEQWFYLGSSIQNATFGNFNPGAQGSGTLVNVYRDRWYSTFTQHHGTAMRDMEGVAVHYHKTNEEDNFMELSYTGVLNTGEINRTFIENRYQLMANPFPSFINWQSNTGWSREHFEPTIWYRALIGEAMTFVTYNRSAVSGARVALYPTEESYNEEEMGLIAPMQSVYVRPLGANRTITLDNAARSHGVADSHLKSSESSYGDVVRITADNGLSRDGAVIYFTRNATEDIDEGDSEKYRNSDDRVPEIFTRVGEIELAINGLPELNQPTRTIPLIVRNRVSGDVTLTFDMSYYYGMHSVYLEDRDTGAFIHVTVGGEYVYTVSESGERDDRFVLHFYMVSTDLEPEMEDPSAAAGIRINGVAGKALVSIDSQLLQMGDANIEVFTIEGQKVSETKAQSSRTLVVLPRTSAIFIVRVTAGDVVKSERVVGVRN</sequence>
<keyword evidence="4" id="KW-1185">Reference proteome</keyword>
<feature type="compositionally biased region" description="Gly residues" evidence="1">
    <location>
        <begin position="180"/>
        <end position="190"/>
    </location>
</feature>
<reference evidence="3 4" key="1">
    <citation type="submission" date="2019-03" db="EMBL/GenBank/DDBJ databases">
        <title>Genomic Encyclopedia of Type Strains, Phase IV (KMG-IV): sequencing the most valuable type-strain genomes for metagenomic binning, comparative biology and taxonomic classification.</title>
        <authorList>
            <person name="Goeker M."/>
        </authorList>
    </citation>
    <scope>NUCLEOTIDE SEQUENCE [LARGE SCALE GENOMIC DNA]</scope>
    <source>
        <strain evidence="3 4">DSM 24179</strain>
    </source>
</reference>
<feature type="compositionally biased region" description="Gly residues" evidence="1">
    <location>
        <begin position="198"/>
        <end position="212"/>
    </location>
</feature>
<feature type="compositionally biased region" description="Gly residues" evidence="1">
    <location>
        <begin position="161"/>
        <end position="171"/>
    </location>
</feature>
<gene>
    <name evidence="3" type="ORF">EV194_10837</name>
</gene>
<feature type="domain" description="Glycine-rich" evidence="2">
    <location>
        <begin position="52"/>
        <end position="260"/>
    </location>
</feature>
<name>A0A4R2GHA3_9BACT</name>
<dbReference type="Gene3D" id="2.60.40.10">
    <property type="entry name" value="Immunoglobulins"/>
    <property type="match status" value="1"/>
</dbReference>
<dbReference type="Proteomes" id="UP000295221">
    <property type="component" value="Unassembled WGS sequence"/>
</dbReference>
<evidence type="ECO:0000259" key="2">
    <source>
        <dbReference type="Pfam" id="PF21722"/>
    </source>
</evidence>
<dbReference type="RefSeq" id="WP_132434135.1">
    <property type="nucleotide sequence ID" value="NZ_SLWK01000008.1"/>
</dbReference>
<proteinExistence type="predicted"/>
<evidence type="ECO:0000313" key="4">
    <source>
        <dbReference type="Proteomes" id="UP000295221"/>
    </source>
</evidence>
<dbReference type="Pfam" id="PF21722">
    <property type="entry name" value="Gly_rich_2"/>
    <property type="match status" value="1"/>
</dbReference>
<comment type="caution">
    <text evidence="3">The sequence shown here is derived from an EMBL/GenBank/DDBJ whole genome shotgun (WGS) entry which is preliminary data.</text>
</comment>
<evidence type="ECO:0000256" key="1">
    <source>
        <dbReference type="SAM" id="MobiDB-lite"/>
    </source>
</evidence>
<evidence type="ECO:0000313" key="3">
    <source>
        <dbReference type="EMBL" id="TCO07432.1"/>
    </source>
</evidence>
<accession>A0A4R2GHA3</accession>